<keyword evidence="7 8" id="KW-0472">Membrane</keyword>
<keyword evidence="11" id="KW-1185">Reference proteome</keyword>
<dbReference type="Gene3D" id="3.30.460.10">
    <property type="entry name" value="Beta Polymerase, domain 2"/>
    <property type="match status" value="1"/>
</dbReference>
<dbReference type="AlphaFoldDB" id="A0A9P7NB82"/>
<comment type="similarity">
    <text evidence="3 8">Belongs to the ATP25 family.</text>
</comment>
<comment type="caution">
    <text evidence="10">The sequence shown here is derived from an EMBL/GenBank/DDBJ whole genome shotgun (WGS) entry which is preliminary data.</text>
</comment>
<accession>A0A9P7NB82</accession>
<evidence type="ECO:0000256" key="6">
    <source>
        <dbReference type="ARBA" id="ARBA00023128"/>
    </source>
</evidence>
<feature type="compositionally biased region" description="Low complexity" evidence="9">
    <location>
        <begin position="344"/>
        <end position="361"/>
    </location>
</feature>
<reference evidence="10" key="1">
    <citation type="journal article" date="2020" name="bioRxiv">
        <title>Whole genome comparisons of ergot fungi reveals the divergence and evolution of species within the genus Claviceps are the result of varying mechanisms driving genome evolution and host range expansion.</title>
        <authorList>
            <person name="Wyka S.A."/>
            <person name="Mondo S.J."/>
            <person name="Liu M."/>
            <person name="Dettman J."/>
            <person name="Nalam V."/>
            <person name="Broders K.D."/>
        </authorList>
    </citation>
    <scope>NUCLEOTIDE SEQUENCE</scope>
    <source>
        <strain evidence="10">CCC 602</strain>
    </source>
</reference>
<sequence length="649" mass="72307">MARPSLTFLGCSGCRNAILRAVVARQSPSYRSWRQGSLLGQLLRPAPTTSFFSTERNIGKSLPAARNSQQTAGNPSNVSETPSNDEQSTSVKPWFLQVEAPTHPPSLHTPELPKAPPESPALITPMIKYIFEDMGLDNISLMDLRDLDPPAALGPNLIMLFATARSERHLHVSSGRFVRWLRKNYKVDARADGLIGPGELKTKLRRLRKKAKLMGTNTMILPDGDNGISTGWVCVNFSTSETLADETTSFDETGRFSGFGAALTGNTVVVQCMTEARRSELDLETLWRGILKRNLQQTMKIKDQTLEDSKDLDALVSSKLQLPKTESAVEWQKLQQASQQQRHFSTSARRFSPSSSSSSSSLAGHDATDSAAMETMARDEICSEATGPTLEQLQRHITDLQISGTSMGMDMLERLILAVFRAPSAPGDSVTRLQLADQLLLTAEERGMSVQSKNVLVTLIEAIVASPAYGVELERAQKNLEFLLIDQQTPLDHDQTARLMTAYAARQAWDRFWDTFRAPARFRVARPAELYERVYRVMTSTQDPKMCLDALRWVYPEMLKEEPAVYPTGPVYNALKSCILVADPAAEELLHNPPPSDSLDLIGKRRLQRRECVRILREVEDMNRYMVGALAREERAKALGRFVDRNATD</sequence>
<feature type="compositionally biased region" description="Polar residues" evidence="9">
    <location>
        <begin position="66"/>
        <end position="89"/>
    </location>
</feature>
<evidence type="ECO:0000256" key="5">
    <source>
        <dbReference type="ARBA" id="ARBA00022946"/>
    </source>
</evidence>
<evidence type="ECO:0000256" key="3">
    <source>
        <dbReference type="ARBA" id="ARBA00010787"/>
    </source>
</evidence>
<dbReference type="GO" id="GO:0048255">
    <property type="term" value="P:mRNA stabilization"/>
    <property type="evidence" value="ECO:0007669"/>
    <property type="project" value="TreeGrafter"/>
</dbReference>
<dbReference type="OrthoDB" id="107372at2759"/>
<gene>
    <name evidence="10" type="ORF">E4U43_008239</name>
</gene>
<dbReference type="GO" id="GO:0140053">
    <property type="term" value="P:mitochondrial gene expression"/>
    <property type="evidence" value="ECO:0007669"/>
    <property type="project" value="UniProtKB-UniRule"/>
</dbReference>
<dbReference type="EMBL" id="SRPW01000861">
    <property type="protein sequence ID" value="KAG6011565.1"/>
    <property type="molecule type" value="Genomic_DNA"/>
</dbReference>
<evidence type="ECO:0000256" key="2">
    <source>
        <dbReference type="ARBA" id="ARBA00004443"/>
    </source>
</evidence>
<dbReference type="PANTHER" id="PTHR28087:SF1">
    <property type="entry name" value="ATPASE SYNTHESIS PROTEIN 25, MITOCHONDRIAL"/>
    <property type="match status" value="1"/>
</dbReference>
<keyword evidence="4 8" id="KW-0999">Mitochondrion inner membrane</keyword>
<comment type="subcellular location">
    <subcellularLocation>
        <location evidence="2 8">Mitochondrion inner membrane</location>
        <topology evidence="2 8">Peripheral membrane protein</topology>
        <orientation evidence="2 8">Matrix side</orientation>
    </subcellularLocation>
</comment>
<dbReference type="GO" id="GO:0005743">
    <property type="term" value="C:mitochondrial inner membrane"/>
    <property type="evidence" value="ECO:0007669"/>
    <property type="project" value="UniProtKB-SubCell"/>
</dbReference>
<dbReference type="InterPro" id="IPR043519">
    <property type="entry name" value="NT_sf"/>
</dbReference>
<proteinExistence type="inferred from homology"/>
<name>A0A9P7NB82_9HYPO</name>
<dbReference type="Proteomes" id="UP000748025">
    <property type="component" value="Unassembled WGS sequence"/>
</dbReference>
<keyword evidence="5 8" id="KW-0809">Transit peptide</keyword>
<evidence type="ECO:0000256" key="4">
    <source>
        <dbReference type="ARBA" id="ARBA00022792"/>
    </source>
</evidence>
<evidence type="ECO:0000256" key="7">
    <source>
        <dbReference type="ARBA" id="ARBA00023136"/>
    </source>
</evidence>
<evidence type="ECO:0000256" key="8">
    <source>
        <dbReference type="RuleBase" id="RU367062"/>
    </source>
</evidence>
<feature type="region of interest" description="Disordered" evidence="9">
    <location>
        <begin position="62"/>
        <end position="89"/>
    </location>
</feature>
<evidence type="ECO:0000313" key="11">
    <source>
        <dbReference type="Proteomes" id="UP000748025"/>
    </source>
</evidence>
<organism evidence="10 11">
    <name type="scientific">Claviceps pusilla</name>
    <dbReference type="NCBI Taxonomy" id="123648"/>
    <lineage>
        <taxon>Eukaryota</taxon>
        <taxon>Fungi</taxon>
        <taxon>Dikarya</taxon>
        <taxon>Ascomycota</taxon>
        <taxon>Pezizomycotina</taxon>
        <taxon>Sordariomycetes</taxon>
        <taxon>Hypocreomycetidae</taxon>
        <taxon>Hypocreales</taxon>
        <taxon>Clavicipitaceae</taxon>
        <taxon>Claviceps</taxon>
    </lineage>
</organism>
<dbReference type="InterPro" id="IPR040152">
    <property type="entry name" value="Atp25"/>
</dbReference>
<evidence type="ECO:0000313" key="10">
    <source>
        <dbReference type="EMBL" id="KAG6011565.1"/>
    </source>
</evidence>
<protein>
    <recommendedName>
        <fullName evidence="8">ATPase synthesis protein 25</fullName>
    </recommendedName>
</protein>
<evidence type="ECO:0000256" key="9">
    <source>
        <dbReference type="SAM" id="MobiDB-lite"/>
    </source>
</evidence>
<feature type="region of interest" description="Disordered" evidence="9">
    <location>
        <begin position="342"/>
        <end position="371"/>
    </location>
</feature>
<evidence type="ECO:0000256" key="1">
    <source>
        <dbReference type="ARBA" id="ARBA00003470"/>
    </source>
</evidence>
<comment type="function">
    <text evidence="1">Probable mitochondrial mRNA stabilization factor.</text>
</comment>
<dbReference type="PANTHER" id="PTHR28087">
    <property type="entry name" value="ATPASE SYNTHESIS PROTEIN 25, MITOCHONDRIAL"/>
    <property type="match status" value="1"/>
</dbReference>
<comment type="function">
    <text evidence="8">Mitochondrial mRNA stabilization factor.</text>
</comment>
<keyword evidence="6 8" id="KW-0496">Mitochondrion</keyword>